<protein>
    <submittedName>
        <fullName evidence="1">Uncharacterized protein</fullName>
    </submittedName>
</protein>
<reference evidence="1 2" key="1">
    <citation type="submission" date="2024-02" db="EMBL/GenBank/DDBJ databases">
        <title>Adaptive strategies in a cosmopolitan and abundant soil bacterium.</title>
        <authorList>
            <person name="Carini P."/>
        </authorList>
    </citation>
    <scope>NUCLEOTIDE SEQUENCE [LARGE SCALE GENOMIC DNA]</scope>
    <source>
        <strain evidence="1 2">AZCC 1608</strain>
    </source>
</reference>
<gene>
    <name evidence="1" type="ORF">V1286_000306</name>
</gene>
<keyword evidence="2" id="KW-1185">Reference proteome</keyword>
<dbReference type="EMBL" id="JAZHRV010000001">
    <property type="protein sequence ID" value="MEH2552777.1"/>
    <property type="molecule type" value="Genomic_DNA"/>
</dbReference>
<proteinExistence type="predicted"/>
<dbReference type="RefSeq" id="WP_190241771.1">
    <property type="nucleotide sequence ID" value="NZ_JAZHRV010000001.1"/>
</dbReference>
<sequence>MELKVMLKDQAPHALPHGAFFRIDLKDRRALRQGSIALIHSAPTGDEDT</sequence>
<name>A0ABU8B2P6_9BRAD</name>
<evidence type="ECO:0000313" key="2">
    <source>
        <dbReference type="Proteomes" id="UP001364224"/>
    </source>
</evidence>
<comment type="caution">
    <text evidence="1">The sequence shown here is derived from an EMBL/GenBank/DDBJ whole genome shotgun (WGS) entry which is preliminary data.</text>
</comment>
<dbReference type="Proteomes" id="UP001364224">
    <property type="component" value="Unassembled WGS sequence"/>
</dbReference>
<evidence type="ECO:0000313" key="1">
    <source>
        <dbReference type="EMBL" id="MEH2552777.1"/>
    </source>
</evidence>
<organism evidence="1 2">
    <name type="scientific">Bradyrhizobium algeriense</name>
    <dbReference type="NCBI Taxonomy" id="634784"/>
    <lineage>
        <taxon>Bacteria</taxon>
        <taxon>Pseudomonadati</taxon>
        <taxon>Pseudomonadota</taxon>
        <taxon>Alphaproteobacteria</taxon>
        <taxon>Hyphomicrobiales</taxon>
        <taxon>Nitrobacteraceae</taxon>
        <taxon>Bradyrhizobium</taxon>
    </lineage>
</organism>
<accession>A0ABU8B2P6</accession>